<dbReference type="InterPro" id="IPR024530">
    <property type="entry name" value="QSregVF_b"/>
</dbReference>
<gene>
    <name evidence="1" type="ORF">JHL15_03935</name>
</gene>
<dbReference type="EMBL" id="JAENHK010000001">
    <property type="protein sequence ID" value="MBK1894902.1"/>
    <property type="molecule type" value="Genomic_DNA"/>
</dbReference>
<reference evidence="2" key="1">
    <citation type="submission" date="2021-01" db="EMBL/GenBank/DDBJ databases">
        <title>Genome public.</title>
        <authorList>
            <person name="Liu C."/>
            <person name="Sun Q."/>
        </authorList>
    </citation>
    <scope>NUCLEOTIDE SEQUENCE [LARGE SCALE GENOMIC DNA]</scope>
    <source>
        <strain evidence="2">YIM B02567</strain>
    </source>
</reference>
<sequence length="84" mass="9626">MNPEILKEICVVKMPFGKHEGTILADLPISYLEWFHRQGMPKGKLGMQLSTIYEIKLNGLMDLLAPLRGGTVNYDKIKNKTYKF</sequence>
<dbReference type="RefSeq" id="WP_200243765.1">
    <property type="nucleotide sequence ID" value="NZ_JAENHK010000001.1"/>
</dbReference>
<accession>A0ABS1FR49</accession>
<name>A0ABS1FR49_9FLAO</name>
<proteinExistence type="predicted"/>
<dbReference type="Pfam" id="PF12843">
    <property type="entry name" value="QSregVF_b"/>
    <property type="match status" value="1"/>
</dbReference>
<comment type="caution">
    <text evidence="1">The sequence shown here is derived from an EMBL/GenBank/DDBJ whole genome shotgun (WGS) entry which is preliminary data.</text>
</comment>
<evidence type="ECO:0000313" key="1">
    <source>
        <dbReference type="EMBL" id="MBK1894902.1"/>
    </source>
</evidence>
<keyword evidence="2" id="KW-1185">Reference proteome</keyword>
<evidence type="ECO:0000313" key="2">
    <source>
        <dbReference type="Proteomes" id="UP000628669"/>
    </source>
</evidence>
<dbReference type="Proteomes" id="UP000628669">
    <property type="component" value="Unassembled WGS sequence"/>
</dbReference>
<organism evidence="1 2">
    <name type="scientific">Chryseobacterium paridis</name>
    <dbReference type="NCBI Taxonomy" id="2800328"/>
    <lineage>
        <taxon>Bacteria</taxon>
        <taxon>Pseudomonadati</taxon>
        <taxon>Bacteroidota</taxon>
        <taxon>Flavobacteriia</taxon>
        <taxon>Flavobacteriales</taxon>
        <taxon>Weeksellaceae</taxon>
        <taxon>Chryseobacterium group</taxon>
        <taxon>Chryseobacterium</taxon>
    </lineage>
</organism>
<protein>
    <submittedName>
        <fullName evidence="1">DUF3820 family protein</fullName>
    </submittedName>
</protein>